<dbReference type="Gene3D" id="1.10.10.60">
    <property type="entry name" value="Homeodomain-like"/>
    <property type="match status" value="1"/>
</dbReference>
<evidence type="ECO:0000256" key="2">
    <source>
        <dbReference type="ARBA" id="ARBA00023125"/>
    </source>
</evidence>
<feature type="compositionally biased region" description="Polar residues" evidence="7">
    <location>
        <begin position="312"/>
        <end position="322"/>
    </location>
</feature>
<dbReference type="InterPro" id="IPR001356">
    <property type="entry name" value="HD"/>
</dbReference>
<reference evidence="9 10" key="1">
    <citation type="submission" date="2022-09" db="EMBL/GenBank/DDBJ databases">
        <authorList>
            <person name="Palmer J.M."/>
        </authorList>
    </citation>
    <scope>NUCLEOTIDE SEQUENCE [LARGE SCALE GENOMIC DNA]</scope>
    <source>
        <strain evidence="9 10">DSM 7382</strain>
    </source>
</reference>
<feature type="compositionally biased region" description="Low complexity" evidence="7">
    <location>
        <begin position="7"/>
        <end position="19"/>
    </location>
</feature>
<evidence type="ECO:0000313" key="10">
    <source>
        <dbReference type="Proteomes" id="UP001385951"/>
    </source>
</evidence>
<feature type="compositionally biased region" description="Polar residues" evidence="7">
    <location>
        <begin position="161"/>
        <end position="203"/>
    </location>
</feature>
<dbReference type="SMART" id="SM00389">
    <property type="entry name" value="HOX"/>
    <property type="match status" value="1"/>
</dbReference>
<dbReference type="GO" id="GO:0005634">
    <property type="term" value="C:nucleus"/>
    <property type="evidence" value="ECO:0007669"/>
    <property type="project" value="UniProtKB-SubCell"/>
</dbReference>
<accession>A0AAW0GVI5</accession>
<dbReference type="InterPro" id="IPR017970">
    <property type="entry name" value="Homeobox_CS"/>
</dbReference>
<comment type="caution">
    <text evidence="9">The sequence shown here is derived from an EMBL/GenBank/DDBJ whole genome shotgun (WGS) entry which is preliminary data.</text>
</comment>
<organism evidence="9 10">
    <name type="scientific">Cerrena zonata</name>
    <dbReference type="NCBI Taxonomy" id="2478898"/>
    <lineage>
        <taxon>Eukaryota</taxon>
        <taxon>Fungi</taxon>
        <taxon>Dikarya</taxon>
        <taxon>Basidiomycota</taxon>
        <taxon>Agaricomycotina</taxon>
        <taxon>Agaricomycetes</taxon>
        <taxon>Polyporales</taxon>
        <taxon>Cerrenaceae</taxon>
        <taxon>Cerrena</taxon>
    </lineage>
</organism>
<evidence type="ECO:0000256" key="4">
    <source>
        <dbReference type="ARBA" id="ARBA00023242"/>
    </source>
</evidence>
<name>A0AAW0GVI5_9APHY</name>
<dbReference type="SUPFAM" id="SSF46689">
    <property type="entry name" value="Homeodomain-like"/>
    <property type="match status" value="1"/>
</dbReference>
<feature type="region of interest" description="Disordered" evidence="7">
    <location>
        <begin position="282"/>
        <end position="339"/>
    </location>
</feature>
<dbReference type="InterPro" id="IPR009057">
    <property type="entry name" value="Homeodomain-like_sf"/>
</dbReference>
<sequence>MFPTPLSRTSSASSLSSENSMDDERHHQFPSACTSDGGGKRTRKRFSGAQLVMLEDLFHTCSHPTREQRESLARKAGLELRSVTVWFQNKRQTERKVALGNATNVHDLTSGPSTSRVIQRTVSAKTQPRLSRNSPSASSITSLRDHHRPRLAEHRRVSLDSVATRNERPQLNWQPQTPTRTRTYSFPDLSNSSRTLKPSTPSRQLWEKMPSSPASPDSPTRDKGVELVYLGLGARTKSKRTLEWACAAARRNHKKEDEDMDVSMTSSSQEDPQLAKAFRFGGREAEDPVDDMMLDFGGDTEDETEAHEAITPMSTPSSSQVMKKSRAPEEGVSDGGEKMDIVETEKDGDHDEEMVKAALALCGLSASWQ</sequence>
<evidence type="ECO:0000256" key="5">
    <source>
        <dbReference type="PROSITE-ProRule" id="PRU00108"/>
    </source>
</evidence>
<protein>
    <recommendedName>
        <fullName evidence="8">Homeobox domain-containing protein</fullName>
    </recommendedName>
</protein>
<dbReference type="Pfam" id="PF00046">
    <property type="entry name" value="Homeodomain"/>
    <property type="match status" value="1"/>
</dbReference>
<evidence type="ECO:0000256" key="1">
    <source>
        <dbReference type="ARBA" id="ARBA00004123"/>
    </source>
</evidence>
<evidence type="ECO:0000259" key="8">
    <source>
        <dbReference type="PROSITE" id="PS50071"/>
    </source>
</evidence>
<dbReference type="EMBL" id="JASBNA010000002">
    <property type="protein sequence ID" value="KAK7695239.1"/>
    <property type="molecule type" value="Genomic_DNA"/>
</dbReference>
<dbReference type="GO" id="GO:0000981">
    <property type="term" value="F:DNA-binding transcription factor activity, RNA polymerase II-specific"/>
    <property type="evidence" value="ECO:0007669"/>
    <property type="project" value="InterPro"/>
</dbReference>
<proteinExistence type="predicted"/>
<dbReference type="InterPro" id="IPR051775">
    <property type="entry name" value="Homeobox_domain"/>
</dbReference>
<dbReference type="PANTHER" id="PTHR24323">
    <property type="entry name" value="CEH-10 HOMEODOMAIN-CONTAINING HOMOLOG"/>
    <property type="match status" value="1"/>
</dbReference>
<gene>
    <name evidence="9" type="ORF">QCA50_002429</name>
</gene>
<evidence type="ECO:0000256" key="6">
    <source>
        <dbReference type="RuleBase" id="RU000682"/>
    </source>
</evidence>
<evidence type="ECO:0000256" key="7">
    <source>
        <dbReference type="SAM" id="MobiDB-lite"/>
    </source>
</evidence>
<keyword evidence="2 5" id="KW-0238">DNA-binding</keyword>
<keyword evidence="10" id="KW-1185">Reference proteome</keyword>
<feature type="DNA-binding region" description="Homeobox" evidence="5">
    <location>
        <begin position="39"/>
        <end position="98"/>
    </location>
</feature>
<keyword evidence="4 5" id="KW-0539">Nucleus</keyword>
<comment type="subcellular location">
    <subcellularLocation>
        <location evidence="1 5 6">Nucleus</location>
    </subcellularLocation>
</comment>
<evidence type="ECO:0000313" key="9">
    <source>
        <dbReference type="EMBL" id="KAK7695239.1"/>
    </source>
</evidence>
<feature type="region of interest" description="Disordered" evidence="7">
    <location>
        <begin position="1"/>
        <end position="43"/>
    </location>
</feature>
<feature type="compositionally biased region" description="Polar residues" evidence="7">
    <location>
        <begin position="122"/>
        <end position="142"/>
    </location>
</feature>
<feature type="compositionally biased region" description="Acidic residues" evidence="7">
    <location>
        <begin position="287"/>
        <end position="305"/>
    </location>
</feature>
<dbReference type="PROSITE" id="PS00027">
    <property type="entry name" value="HOMEOBOX_1"/>
    <property type="match status" value="1"/>
</dbReference>
<dbReference type="PROSITE" id="PS50071">
    <property type="entry name" value="HOMEOBOX_2"/>
    <property type="match status" value="1"/>
</dbReference>
<dbReference type="PANTHER" id="PTHR24323:SF7">
    <property type="entry name" value="HOMEOBOX DOMAIN-CONTAINING PROTEIN"/>
    <property type="match status" value="1"/>
</dbReference>
<dbReference type="AlphaFoldDB" id="A0AAW0GVI5"/>
<feature type="region of interest" description="Disordered" evidence="7">
    <location>
        <begin position="122"/>
        <end position="222"/>
    </location>
</feature>
<evidence type="ECO:0000256" key="3">
    <source>
        <dbReference type="ARBA" id="ARBA00023155"/>
    </source>
</evidence>
<keyword evidence="3 5" id="KW-0371">Homeobox</keyword>
<dbReference type="CDD" id="cd00086">
    <property type="entry name" value="homeodomain"/>
    <property type="match status" value="1"/>
</dbReference>
<dbReference type="Proteomes" id="UP001385951">
    <property type="component" value="Unassembled WGS sequence"/>
</dbReference>
<feature type="domain" description="Homeobox" evidence="8">
    <location>
        <begin position="37"/>
        <end position="97"/>
    </location>
</feature>
<dbReference type="GO" id="GO:0000976">
    <property type="term" value="F:transcription cis-regulatory region binding"/>
    <property type="evidence" value="ECO:0007669"/>
    <property type="project" value="TreeGrafter"/>
</dbReference>